<dbReference type="EMBL" id="MU007120">
    <property type="protein sequence ID" value="KAF2419042.1"/>
    <property type="molecule type" value="Genomic_DNA"/>
</dbReference>
<evidence type="ECO:0000256" key="1">
    <source>
        <dbReference type="SAM" id="MobiDB-lite"/>
    </source>
</evidence>
<proteinExistence type="predicted"/>
<feature type="compositionally biased region" description="Basic and acidic residues" evidence="1">
    <location>
        <begin position="230"/>
        <end position="243"/>
    </location>
</feature>
<organism evidence="2 3">
    <name type="scientific">Tothia fuscella</name>
    <dbReference type="NCBI Taxonomy" id="1048955"/>
    <lineage>
        <taxon>Eukaryota</taxon>
        <taxon>Fungi</taxon>
        <taxon>Dikarya</taxon>
        <taxon>Ascomycota</taxon>
        <taxon>Pezizomycotina</taxon>
        <taxon>Dothideomycetes</taxon>
        <taxon>Pleosporomycetidae</taxon>
        <taxon>Venturiales</taxon>
        <taxon>Cylindrosympodiaceae</taxon>
        <taxon>Tothia</taxon>
    </lineage>
</organism>
<name>A0A9P4NFY4_9PEZI</name>
<accession>A0A9P4NFY4</accession>
<reference evidence="2" key="1">
    <citation type="journal article" date="2020" name="Stud. Mycol.">
        <title>101 Dothideomycetes genomes: a test case for predicting lifestyles and emergence of pathogens.</title>
        <authorList>
            <person name="Haridas S."/>
            <person name="Albert R."/>
            <person name="Binder M."/>
            <person name="Bloem J."/>
            <person name="Labutti K."/>
            <person name="Salamov A."/>
            <person name="Andreopoulos B."/>
            <person name="Baker S."/>
            <person name="Barry K."/>
            <person name="Bills G."/>
            <person name="Bluhm B."/>
            <person name="Cannon C."/>
            <person name="Castanera R."/>
            <person name="Culley D."/>
            <person name="Daum C."/>
            <person name="Ezra D."/>
            <person name="Gonzalez J."/>
            <person name="Henrissat B."/>
            <person name="Kuo A."/>
            <person name="Liang C."/>
            <person name="Lipzen A."/>
            <person name="Lutzoni F."/>
            <person name="Magnuson J."/>
            <person name="Mondo S."/>
            <person name="Nolan M."/>
            <person name="Ohm R."/>
            <person name="Pangilinan J."/>
            <person name="Park H.-J."/>
            <person name="Ramirez L."/>
            <person name="Alfaro M."/>
            <person name="Sun H."/>
            <person name="Tritt A."/>
            <person name="Yoshinaga Y."/>
            <person name="Zwiers L.-H."/>
            <person name="Turgeon B."/>
            <person name="Goodwin S."/>
            <person name="Spatafora J."/>
            <person name="Crous P."/>
            <person name="Grigoriev I."/>
        </authorList>
    </citation>
    <scope>NUCLEOTIDE SEQUENCE</scope>
    <source>
        <strain evidence="2">CBS 130266</strain>
    </source>
</reference>
<protein>
    <submittedName>
        <fullName evidence="2">Uncharacterized protein</fullName>
    </submittedName>
</protein>
<gene>
    <name evidence="2" type="ORF">EJ08DRAFT_44677</name>
</gene>
<dbReference type="AlphaFoldDB" id="A0A9P4NFY4"/>
<evidence type="ECO:0000313" key="3">
    <source>
        <dbReference type="Proteomes" id="UP000800235"/>
    </source>
</evidence>
<evidence type="ECO:0000313" key="2">
    <source>
        <dbReference type="EMBL" id="KAF2419042.1"/>
    </source>
</evidence>
<comment type="caution">
    <text evidence="2">The sequence shown here is derived from an EMBL/GenBank/DDBJ whole genome shotgun (WGS) entry which is preliminary data.</text>
</comment>
<keyword evidence="3" id="KW-1185">Reference proteome</keyword>
<dbReference type="Proteomes" id="UP000800235">
    <property type="component" value="Unassembled WGS sequence"/>
</dbReference>
<dbReference type="OrthoDB" id="4760831at2759"/>
<sequence>MDACFAGAVKAVVQRENKRSYEYLGACAAEKVTASPGGKSFTTALMQSLEQLLENSPRQSFTTTDLHRTIKGKRFMTVSEPCLLCRSAYDDRRIRLAPLKKTERYFDTTWIAKYLNLRIELKQETLTSEEVEDLAKRVSGAVRNSIAKTRRVDFVRLESPKPKISWFGNPVMFARTKDDSLYRLSSHVEWDTMLRCQVVMSRYLFILRISGDCDKSHRSLRSGENTEASEVEKTQKPPKWREHSLLSGGNATNAIAITHILYRFCYSAWIQKGDA</sequence>
<feature type="region of interest" description="Disordered" evidence="1">
    <location>
        <begin position="217"/>
        <end position="243"/>
    </location>
</feature>